<gene>
    <name evidence="14" type="ORF">MJA45_05730</name>
</gene>
<name>A0AA96LI36_9BACL</name>
<dbReference type="SUPFAM" id="SSF52540">
    <property type="entry name" value="P-loop containing nucleoside triphosphate hydrolases"/>
    <property type="match status" value="1"/>
</dbReference>
<evidence type="ECO:0000259" key="13">
    <source>
        <dbReference type="PROSITE" id="PS51217"/>
    </source>
</evidence>
<dbReference type="Pfam" id="PF00580">
    <property type="entry name" value="UvrD-helicase"/>
    <property type="match status" value="1"/>
</dbReference>
<proteinExistence type="inferred from homology"/>
<dbReference type="PANTHER" id="PTHR11070">
    <property type="entry name" value="UVRD / RECB / PCRA DNA HELICASE FAMILY MEMBER"/>
    <property type="match status" value="1"/>
</dbReference>
<dbReference type="GO" id="GO:0033202">
    <property type="term" value="C:DNA helicase complex"/>
    <property type="evidence" value="ECO:0007669"/>
    <property type="project" value="TreeGrafter"/>
</dbReference>
<dbReference type="CDD" id="cd17932">
    <property type="entry name" value="DEXQc_UvrD"/>
    <property type="match status" value="1"/>
</dbReference>
<dbReference type="GO" id="GO:0000725">
    <property type="term" value="P:recombinational repair"/>
    <property type="evidence" value="ECO:0007669"/>
    <property type="project" value="TreeGrafter"/>
</dbReference>
<dbReference type="PROSITE" id="PS51217">
    <property type="entry name" value="UVRD_HELICASE_CTER"/>
    <property type="match status" value="1"/>
</dbReference>
<evidence type="ECO:0000256" key="11">
    <source>
        <dbReference type="PROSITE-ProRule" id="PRU00560"/>
    </source>
</evidence>
<dbReference type="GO" id="GO:0043138">
    <property type="term" value="F:3'-5' DNA helicase activity"/>
    <property type="evidence" value="ECO:0007669"/>
    <property type="project" value="UniProtKB-EC"/>
</dbReference>
<dbReference type="GO" id="GO:0016787">
    <property type="term" value="F:hydrolase activity"/>
    <property type="evidence" value="ECO:0007669"/>
    <property type="project" value="UniProtKB-UniRule"/>
</dbReference>
<evidence type="ECO:0000256" key="5">
    <source>
        <dbReference type="ARBA" id="ARBA00022840"/>
    </source>
</evidence>
<protein>
    <recommendedName>
        <fullName evidence="9">DNA 3'-5' helicase</fullName>
        <ecNumber evidence="9">5.6.2.4</ecNumber>
    </recommendedName>
</protein>
<evidence type="ECO:0000256" key="4">
    <source>
        <dbReference type="ARBA" id="ARBA00022806"/>
    </source>
</evidence>
<evidence type="ECO:0000256" key="10">
    <source>
        <dbReference type="ARBA" id="ARBA00048988"/>
    </source>
</evidence>
<dbReference type="Pfam" id="PF13361">
    <property type="entry name" value="UvrD_C"/>
    <property type="match status" value="1"/>
</dbReference>
<comment type="catalytic activity">
    <reaction evidence="10">
        <text>ATP + H2O = ADP + phosphate + H(+)</text>
        <dbReference type="Rhea" id="RHEA:13065"/>
        <dbReference type="ChEBI" id="CHEBI:15377"/>
        <dbReference type="ChEBI" id="CHEBI:15378"/>
        <dbReference type="ChEBI" id="CHEBI:30616"/>
        <dbReference type="ChEBI" id="CHEBI:43474"/>
        <dbReference type="ChEBI" id="CHEBI:456216"/>
        <dbReference type="EC" id="5.6.2.4"/>
    </reaction>
</comment>
<dbReference type="InterPro" id="IPR000212">
    <property type="entry name" value="DNA_helicase_UvrD/REP"/>
</dbReference>
<dbReference type="InterPro" id="IPR013986">
    <property type="entry name" value="DExx_box_DNA_helicase_dom_sf"/>
</dbReference>
<keyword evidence="4 11" id="KW-0347">Helicase</keyword>
<dbReference type="PROSITE" id="PS51198">
    <property type="entry name" value="UVRD_HELICASE_ATP_BIND"/>
    <property type="match status" value="1"/>
</dbReference>
<evidence type="ECO:0000259" key="12">
    <source>
        <dbReference type="PROSITE" id="PS51198"/>
    </source>
</evidence>
<organism evidence="14 15">
    <name type="scientific">Paenibacillus aurantius</name>
    <dbReference type="NCBI Taxonomy" id="2918900"/>
    <lineage>
        <taxon>Bacteria</taxon>
        <taxon>Bacillati</taxon>
        <taxon>Bacillota</taxon>
        <taxon>Bacilli</taxon>
        <taxon>Bacillales</taxon>
        <taxon>Paenibacillaceae</taxon>
        <taxon>Paenibacillus</taxon>
    </lineage>
</organism>
<accession>A0AA96LI36</accession>
<keyword evidence="7" id="KW-0413">Isomerase</keyword>
<dbReference type="GO" id="GO:0003677">
    <property type="term" value="F:DNA binding"/>
    <property type="evidence" value="ECO:0007669"/>
    <property type="project" value="UniProtKB-KW"/>
</dbReference>
<feature type="binding site" evidence="11">
    <location>
        <begin position="38"/>
        <end position="45"/>
    </location>
    <ligand>
        <name>ATP</name>
        <dbReference type="ChEBI" id="CHEBI:30616"/>
    </ligand>
</feature>
<evidence type="ECO:0000256" key="9">
    <source>
        <dbReference type="ARBA" id="ARBA00034808"/>
    </source>
</evidence>
<reference evidence="14 15" key="1">
    <citation type="submission" date="2022-02" db="EMBL/GenBank/DDBJ databases">
        <title>Paenibacillus sp. MBLB1776 Whole Genome Shotgun Sequencing.</title>
        <authorList>
            <person name="Hwang C.Y."/>
            <person name="Cho E.-S."/>
            <person name="Seo M.-J."/>
        </authorList>
    </citation>
    <scope>NUCLEOTIDE SEQUENCE [LARGE SCALE GENOMIC DNA]</scope>
    <source>
        <strain evidence="14 15">MBLB1776</strain>
    </source>
</reference>
<evidence type="ECO:0000256" key="7">
    <source>
        <dbReference type="ARBA" id="ARBA00023235"/>
    </source>
</evidence>
<feature type="domain" description="UvrD-like helicase C-terminal" evidence="13">
    <location>
        <begin position="312"/>
        <end position="574"/>
    </location>
</feature>
<evidence type="ECO:0000313" key="15">
    <source>
        <dbReference type="Proteomes" id="UP001305702"/>
    </source>
</evidence>
<sequence>MKLKEDFFTSKTNELGVTLNEVQKKAVLLTEGPLLLLASPGSGKTTTIIMRIGYLIEEKGVNPTRIKAVTFSRASANDMKERFKRFFPHLPPVDFSTIHSYAFEVVRNHFRRTGTSYQIIEGDLEKGEQETFDSSELPLHKRIILRHLFHSLVGETITDDQMEELTTYISFIKNKMIPPDRWSTIKTEVPQAVNILQAYEEYKRSGHRKLLIDYDDMLTIAEQALAGDRELLRRDQGRFDYVLTDESQDTSLVQHAIIEKLVREHRNLCVVADDDQSIYSWRGAEPSYLLNFRQAYPDAAVLYMEQNYRSSREIVVAANQFIKRNKQRYGKNMFTHNPPDQPIKLKSFADYVYQAKYLVREIQKLEQLSEAAVLYRNHSSSIALLNEFDRAGIPFYLKDADNRFFSHWVVEDILNFMRITFTDKRPELVEKIHLKMNGYLSKQQMAAVKGIDNKESVFDNLLNYVPLQDYQIKQLQACKETFREMNGMPPRHAIRVIRSRLGYEKALEKICERLGFRKEYLIGILNTLEEIADTLPTMEDFADRLKHLEAAVKTARGRKGQNAVTLSTFHSSKGLEFQRVYMIDLVDGTVPSSDDKGSADLMEEATRLFYVGMTRARKHLELIGYRKRDGKEVKESVFVTEVRDLVYPPKPNPIPSSVGSDLSANGKMAGSRNVTKAQIPHNPNAIRKREELGPGMAVKHRVFGRGTIVQLNDEQIHIQFGKSVKTLAVAICLEKGLLEPDGDREGLQFPEGF</sequence>
<dbReference type="KEGG" id="paun:MJA45_05730"/>
<evidence type="ECO:0000313" key="14">
    <source>
        <dbReference type="EMBL" id="WNQ12530.1"/>
    </source>
</evidence>
<dbReference type="AlphaFoldDB" id="A0AA96LI36"/>
<dbReference type="Gene3D" id="1.10.10.160">
    <property type="match status" value="1"/>
</dbReference>
<comment type="catalytic activity">
    <reaction evidence="8">
        <text>Couples ATP hydrolysis with the unwinding of duplex DNA by translocating in the 3'-5' direction.</text>
        <dbReference type="EC" id="5.6.2.4"/>
    </reaction>
</comment>
<dbReference type="InterPro" id="IPR014017">
    <property type="entry name" value="DNA_helicase_UvrD-like_C"/>
</dbReference>
<dbReference type="PANTHER" id="PTHR11070:SF2">
    <property type="entry name" value="ATP-DEPENDENT DNA HELICASE SRS2"/>
    <property type="match status" value="1"/>
</dbReference>
<evidence type="ECO:0000256" key="6">
    <source>
        <dbReference type="ARBA" id="ARBA00023125"/>
    </source>
</evidence>
<keyword evidence="15" id="KW-1185">Reference proteome</keyword>
<evidence type="ECO:0000256" key="3">
    <source>
        <dbReference type="ARBA" id="ARBA00022801"/>
    </source>
</evidence>
<dbReference type="GO" id="GO:0005829">
    <property type="term" value="C:cytosol"/>
    <property type="evidence" value="ECO:0007669"/>
    <property type="project" value="TreeGrafter"/>
</dbReference>
<feature type="domain" description="UvrD-like helicase ATP-binding" evidence="12">
    <location>
        <begin position="17"/>
        <end position="311"/>
    </location>
</feature>
<evidence type="ECO:0000256" key="1">
    <source>
        <dbReference type="ARBA" id="ARBA00009922"/>
    </source>
</evidence>
<dbReference type="RefSeq" id="WP_315606308.1">
    <property type="nucleotide sequence ID" value="NZ_CP130318.1"/>
</dbReference>
<comment type="similarity">
    <text evidence="1">Belongs to the helicase family. UvrD subfamily.</text>
</comment>
<dbReference type="InterPro" id="IPR027417">
    <property type="entry name" value="P-loop_NTPase"/>
</dbReference>
<evidence type="ECO:0000256" key="8">
    <source>
        <dbReference type="ARBA" id="ARBA00034617"/>
    </source>
</evidence>
<keyword evidence="6" id="KW-0238">DNA-binding</keyword>
<dbReference type="Gene3D" id="3.40.50.300">
    <property type="entry name" value="P-loop containing nucleotide triphosphate hydrolases"/>
    <property type="match status" value="2"/>
</dbReference>
<dbReference type="Gene3D" id="1.10.486.10">
    <property type="entry name" value="PCRA, domain 4"/>
    <property type="match status" value="1"/>
</dbReference>
<keyword evidence="5 11" id="KW-0067">ATP-binding</keyword>
<keyword evidence="3 11" id="KW-0378">Hydrolase</keyword>
<keyword evidence="2 11" id="KW-0547">Nucleotide-binding</keyword>
<evidence type="ECO:0000256" key="2">
    <source>
        <dbReference type="ARBA" id="ARBA00022741"/>
    </source>
</evidence>
<dbReference type="InterPro" id="IPR014016">
    <property type="entry name" value="UvrD-like_ATP-bd"/>
</dbReference>
<dbReference type="EC" id="5.6.2.4" evidence="9"/>
<dbReference type="EMBL" id="CP130318">
    <property type="protein sequence ID" value="WNQ12530.1"/>
    <property type="molecule type" value="Genomic_DNA"/>
</dbReference>
<dbReference type="GO" id="GO:0005524">
    <property type="term" value="F:ATP binding"/>
    <property type="evidence" value="ECO:0007669"/>
    <property type="project" value="UniProtKB-UniRule"/>
</dbReference>
<dbReference type="Proteomes" id="UP001305702">
    <property type="component" value="Chromosome"/>
</dbReference>